<evidence type="ECO:0000313" key="2">
    <source>
        <dbReference type="EMBL" id="CAF2979632.1"/>
    </source>
</evidence>
<dbReference type="EMBL" id="HG994585">
    <property type="protein sequence ID" value="CAF2979632.1"/>
    <property type="molecule type" value="Genomic_DNA"/>
</dbReference>
<evidence type="ECO:0000259" key="1">
    <source>
        <dbReference type="SMART" id="SM00460"/>
    </source>
</evidence>
<accession>A0A7R8CZY2</accession>
<sequence length="474" mass="55224">MGCFLSKSTEENFEGHEFLSQNIWNLLRLKQGSINKNNLQDFGSFKKCTRDTNRSNPPNQRFLSDFPDLIPIEIESEIHNSITSNNNNKYHVPLINKSCQTDPLPESAFDLDLSDKNDIETQTLVRRGHSPWIQHYYDDDDETVRDAITQTDQRLIFLFKSSSLFDERRKNSNNIRSVEVSVQTLIDTSEVGVQVDLGDVYSSNNRTFIKVKQKRLSRRRRPHPEETIEFIETEGSEKKNAHSPSKDSVIPHLDARRKIDYLHGLGEYLTRVDEWATFIKTKNNTNLNNIHTRLTSILLVSWTLGLESEIIDLLKVRLYFRWIVENIRFDGNCQQERDSDIEGLLNTRTGMCFHFATLFEEFCKLGNLPVKSIYGFAKNADFKPDMKFLPGTLPNHAWNAVCLGESWKLIDCSWAILYDDNDELEVVSKEGDNEDERTLVLNEHFFLTDPDEFILTHFPYRNNEDNYSKWQLSF</sequence>
<dbReference type="InterPro" id="IPR002931">
    <property type="entry name" value="Transglutaminase-like"/>
</dbReference>
<protein>
    <submittedName>
        <fullName evidence="2">(salmon louse) hypothetical protein</fullName>
    </submittedName>
</protein>
<reference evidence="2" key="1">
    <citation type="submission" date="2021-02" db="EMBL/GenBank/DDBJ databases">
        <authorList>
            <person name="Bekaert M."/>
        </authorList>
    </citation>
    <scope>NUCLEOTIDE SEQUENCE</scope>
    <source>
        <strain evidence="2">IoA-00</strain>
    </source>
</reference>
<dbReference type="InterPro" id="IPR038765">
    <property type="entry name" value="Papain-like_cys_pep_sf"/>
</dbReference>
<keyword evidence="3" id="KW-1185">Reference proteome</keyword>
<name>A0A7R8CZY2_LEPSM</name>
<dbReference type="InterPro" id="IPR052557">
    <property type="entry name" value="CAP/Cytokinesis_protein"/>
</dbReference>
<dbReference type="PANTHER" id="PTHR46333">
    <property type="entry name" value="CYTOKINESIS PROTEIN 3"/>
    <property type="match status" value="1"/>
</dbReference>
<feature type="domain" description="Transglutaminase-like" evidence="1">
    <location>
        <begin position="344"/>
        <end position="414"/>
    </location>
</feature>
<dbReference type="SMART" id="SM00460">
    <property type="entry name" value="TGc"/>
    <property type="match status" value="1"/>
</dbReference>
<proteinExistence type="predicted"/>
<dbReference type="PANTHER" id="PTHR46333:SF2">
    <property type="entry name" value="CYTOKINESIS PROTEIN 3"/>
    <property type="match status" value="1"/>
</dbReference>
<dbReference type="Gene3D" id="3.10.620.30">
    <property type="match status" value="1"/>
</dbReference>
<dbReference type="AlphaFoldDB" id="A0A7R8CZY2"/>
<dbReference type="OrthoDB" id="6129702at2759"/>
<organism evidence="2 3">
    <name type="scientific">Lepeophtheirus salmonis</name>
    <name type="common">Salmon louse</name>
    <name type="synonym">Caligus salmonis</name>
    <dbReference type="NCBI Taxonomy" id="72036"/>
    <lineage>
        <taxon>Eukaryota</taxon>
        <taxon>Metazoa</taxon>
        <taxon>Ecdysozoa</taxon>
        <taxon>Arthropoda</taxon>
        <taxon>Crustacea</taxon>
        <taxon>Multicrustacea</taxon>
        <taxon>Hexanauplia</taxon>
        <taxon>Copepoda</taxon>
        <taxon>Siphonostomatoida</taxon>
        <taxon>Caligidae</taxon>
        <taxon>Lepeophtheirus</taxon>
    </lineage>
</organism>
<dbReference type="Proteomes" id="UP000675881">
    <property type="component" value="Chromosome 6"/>
</dbReference>
<evidence type="ECO:0000313" key="3">
    <source>
        <dbReference type="Proteomes" id="UP000675881"/>
    </source>
</evidence>
<dbReference type="Pfam" id="PF01841">
    <property type="entry name" value="Transglut_core"/>
    <property type="match status" value="1"/>
</dbReference>
<gene>
    <name evidence="2" type="ORF">LSAA_12568</name>
</gene>
<dbReference type="GO" id="GO:0005737">
    <property type="term" value="C:cytoplasm"/>
    <property type="evidence" value="ECO:0007669"/>
    <property type="project" value="TreeGrafter"/>
</dbReference>
<dbReference type="SUPFAM" id="SSF54001">
    <property type="entry name" value="Cysteine proteinases"/>
    <property type="match status" value="1"/>
</dbReference>